<evidence type="ECO:0000313" key="1">
    <source>
        <dbReference type="EMBL" id="SKA26568.1"/>
    </source>
</evidence>
<keyword evidence="2" id="KW-1185">Reference proteome</keyword>
<dbReference type="SUPFAM" id="SSF53850">
    <property type="entry name" value="Periplasmic binding protein-like II"/>
    <property type="match status" value="1"/>
</dbReference>
<dbReference type="CDD" id="cd13571">
    <property type="entry name" value="PBP2_PnhD_1"/>
    <property type="match status" value="1"/>
</dbReference>
<dbReference type="PANTHER" id="PTHR35841">
    <property type="entry name" value="PHOSPHONATES-BINDING PERIPLASMIC PROTEIN"/>
    <property type="match status" value="1"/>
</dbReference>
<dbReference type="AlphaFoldDB" id="A0A1T4SF54"/>
<gene>
    <name evidence="1" type="ORF">SAMN05428963_11098</name>
</gene>
<evidence type="ECO:0000313" key="2">
    <source>
        <dbReference type="Proteomes" id="UP000190135"/>
    </source>
</evidence>
<proteinExistence type="predicted"/>
<dbReference type="RefSeq" id="WP_425349336.1">
    <property type="nucleotide sequence ID" value="NZ_FUXL01000010.1"/>
</dbReference>
<sequence>MQPKSGAQALTRRSLLLAALAGTITARPSKGEDFLDQDEIRFGLTPVFLNSDLELLDRFQVYLRKVTGLPILLVTRRTYQEITALLISRQLDAAWICGYPFVEAQAQLQLVAVPIWRGRPLYRSYIIVGADHAPAADIADLRGDIHAFSDPDSNSGWLVTNALLAERELRAETFFSRTFFTYGHRDVIRAVASGLADSGSVDGYVYEVISELEPDLTGRTRVLRRSEWLGFPPVAAPLLPVSPRRLEVLKAALLGMPSDSDGAIILKTLRLDGFGREDASLFEPIARKASLVAKLDQHA</sequence>
<dbReference type="Proteomes" id="UP000190135">
    <property type="component" value="Unassembled WGS sequence"/>
</dbReference>
<organism evidence="1 2">
    <name type="scientific">Consotaella salsifontis</name>
    <dbReference type="NCBI Taxonomy" id="1365950"/>
    <lineage>
        <taxon>Bacteria</taxon>
        <taxon>Pseudomonadati</taxon>
        <taxon>Pseudomonadota</taxon>
        <taxon>Alphaproteobacteria</taxon>
        <taxon>Hyphomicrobiales</taxon>
        <taxon>Aurantimonadaceae</taxon>
        <taxon>Consotaella</taxon>
    </lineage>
</organism>
<dbReference type="EMBL" id="FUXL01000010">
    <property type="protein sequence ID" value="SKA26568.1"/>
    <property type="molecule type" value="Genomic_DNA"/>
</dbReference>
<dbReference type="STRING" id="1365950.SAMN05428963_11098"/>
<name>A0A1T4SF54_9HYPH</name>
<reference evidence="1 2" key="1">
    <citation type="submission" date="2017-02" db="EMBL/GenBank/DDBJ databases">
        <authorList>
            <person name="Peterson S.W."/>
        </authorList>
    </citation>
    <scope>NUCLEOTIDE SEQUENCE [LARGE SCALE GENOMIC DNA]</scope>
    <source>
        <strain evidence="1 2">USBA 369</strain>
    </source>
</reference>
<accession>A0A1T4SF54</accession>
<dbReference type="Pfam" id="PF12974">
    <property type="entry name" value="Phosphonate-bd"/>
    <property type="match status" value="1"/>
</dbReference>
<protein>
    <submittedName>
        <fullName evidence="1">Phosphonate transport system substrate-binding protein</fullName>
    </submittedName>
</protein>
<dbReference type="Gene3D" id="3.40.190.10">
    <property type="entry name" value="Periplasmic binding protein-like II"/>
    <property type="match status" value="2"/>
</dbReference>
<dbReference type="PANTHER" id="PTHR35841:SF1">
    <property type="entry name" value="PHOSPHONATES-BINDING PERIPLASMIC PROTEIN"/>
    <property type="match status" value="1"/>
</dbReference>